<dbReference type="Proteomes" id="UP001279410">
    <property type="component" value="Unassembled WGS sequence"/>
</dbReference>
<proteinExistence type="predicted"/>
<dbReference type="EMBL" id="BRZM01000034">
    <property type="protein sequence ID" value="GLD58615.1"/>
    <property type="molecule type" value="Genomic_DNA"/>
</dbReference>
<dbReference type="SUPFAM" id="SSF81518">
    <property type="entry name" value="Subunit XI (6.4 kDa protein) of cytochrome bc1 complex (Ubiquinol-cytochrome c reductase)"/>
    <property type="match status" value="1"/>
</dbReference>
<reference evidence="1" key="1">
    <citation type="submission" date="2022-08" db="EMBL/GenBank/DDBJ databases">
        <title>Genome sequencing of akame (Lates japonicus).</title>
        <authorList>
            <person name="Hashiguchi Y."/>
            <person name="Takahashi H."/>
        </authorList>
    </citation>
    <scope>NUCLEOTIDE SEQUENCE</scope>
    <source>
        <strain evidence="1">Kochi</strain>
    </source>
</reference>
<dbReference type="GO" id="GO:0006122">
    <property type="term" value="P:mitochondrial electron transport, ubiquinol to cytochrome c"/>
    <property type="evidence" value="ECO:0007669"/>
    <property type="project" value="InterPro"/>
</dbReference>
<accession>A0AAD3MQR0</accession>
<evidence type="ECO:0000313" key="2">
    <source>
        <dbReference type="Proteomes" id="UP001279410"/>
    </source>
</evidence>
<dbReference type="Pfam" id="PF08997">
    <property type="entry name" value="UCR_6-4kD"/>
    <property type="match status" value="1"/>
</dbReference>
<comment type="caution">
    <text evidence="1">The sequence shown here is derived from an EMBL/GenBank/DDBJ whole genome shotgun (WGS) entry which is preliminary data.</text>
</comment>
<sequence length="110" mass="12217">MLSKVIGQKYMSIAKSWIPTLTVWGAAGAANSRRTSSGTRVGAVFYKEQELLQPVPHTVVHLNARQAEACHLHPTAQASIELFATNIHLKCSRVRHFNFPPPVKLQMEGR</sequence>
<dbReference type="InterPro" id="IPR029027">
    <property type="entry name" value="Single_a-helix_sf"/>
</dbReference>
<name>A0AAD3MQR0_LATJO</name>
<dbReference type="InterPro" id="IPR015089">
    <property type="entry name" value="UQCR"/>
</dbReference>
<evidence type="ECO:0000313" key="1">
    <source>
        <dbReference type="EMBL" id="GLD58615.1"/>
    </source>
</evidence>
<gene>
    <name evidence="1" type="ORF">AKAME5_001071300</name>
</gene>
<organism evidence="1 2">
    <name type="scientific">Lates japonicus</name>
    <name type="common">Japanese lates</name>
    <dbReference type="NCBI Taxonomy" id="270547"/>
    <lineage>
        <taxon>Eukaryota</taxon>
        <taxon>Metazoa</taxon>
        <taxon>Chordata</taxon>
        <taxon>Craniata</taxon>
        <taxon>Vertebrata</taxon>
        <taxon>Euteleostomi</taxon>
        <taxon>Actinopterygii</taxon>
        <taxon>Neopterygii</taxon>
        <taxon>Teleostei</taxon>
        <taxon>Neoteleostei</taxon>
        <taxon>Acanthomorphata</taxon>
        <taxon>Carangaria</taxon>
        <taxon>Carangaria incertae sedis</taxon>
        <taxon>Centropomidae</taxon>
        <taxon>Lates</taxon>
    </lineage>
</organism>
<dbReference type="Gene3D" id="1.20.5.220">
    <property type="match status" value="1"/>
</dbReference>
<keyword evidence="2" id="KW-1185">Reference proteome</keyword>
<dbReference type="GO" id="GO:0005739">
    <property type="term" value="C:mitochondrion"/>
    <property type="evidence" value="ECO:0007669"/>
    <property type="project" value="GOC"/>
</dbReference>
<protein>
    <submittedName>
        <fullName evidence="1">Cytochrome b-c1 complex subunit 10</fullName>
    </submittedName>
</protein>
<dbReference type="AlphaFoldDB" id="A0AAD3MQR0"/>